<dbReference type="Gene3D" id="2.60.120.10">
    <property type="entry name" value="Jelly Rolls"/>
    <property type="match status" value="1"/>
</dbReference>
<sequence>MIPRIRITRLNDFAEMLSPEASEDLMNSIHKGRYPRGTTLLSPGQTNEWMHFIEKGIARSYLFTDEADGPREVTSWISAEGETAFSPMSFYRQTPATEYIEVLEDSLLFSLHYTQFYRLQREYPDYFGLVMKLTEESVIKHKERSQMLRFRSPRQRFQVFEEVHPHLRGRLSQKVIASYINVSYHEISRVRKKLTPRLNTPF</sequence>
<gene>
    <name evidence="2" type="ORF">SAMN04488090_1880</name>
</gene>
<name>A0A1G9N6F3_9BACT</name>
<evidence type="ECO:0000259" key="1">
    <source>
        <dbReference type="PROSITE" id="PS50042"/>
    </source>
</evidence>
<dbReference type="STRING" id="563176.SAMN04488090_1880"/>
<dbReference type="EMBL" id="FNGS01000003">
    <property type="protein sequence ID" value="SDL81984.1"/>
    <property type="molecule type" value="Genomic_DNA"/>
</dbReference>
<dbReference type="Proteomes" id="UP000198901">
    <property type="component" value="Unassembled WGS sequence"/>
</dbReference>
<dbReference type="GO" id="GO:0016301">
    <property type="term" value="F:kinase activity"/>
    <property type="evidence" value="ECO:0007669"/>
    <property type="project" value="UniProtKB-KW"/>
</dbReference>
<reference evidence="2 3" key="1">
    <citation type="submission" date="2016-10" db="EMBL/GenBank/DDBJ databases">
        <authorList>
            <person name="de Groot N.N."/>
        </authorList>
    </citation>
    <scope>NUCLEOTIDE SEQUENCE [LARGE SCALE GENOMIC DNA]</scope>
    <source>
        <strain evidence="2 3">DSM 21668</strain>
    </source>
</reference>
<evidence type="ECO:0000313" key="2">
    <source>
        <dbReference type="EMBL" id="SDL81984.1"/>
    </source>
</evidence>
<dbReference type="OrthoDB" id="680421at2"/>
<proteinExistence type="predicted"/>
<accession>A0A1G9N6F3</accession>
<evidence type="ECO:0000313" key="3">
    <source>
        <dbReference type="Proteomes" id="UP000198901"/>
    </source>
</evidence>
<dbReference type="InterPro" id="IPR018490">
    <property type="entry name" value="cNMP-bd_dom_sf"/>
</dbReference>
<dbReference type="AlphaFoldDB" id="A0A1G9N6F3"/>
<feature type="domain" description="Cyclic nucleotide-binding" evidence="1">
    <location>
        <begin position="13"/>
        <end position="119"/>
    </location>
</feature>
<dbReference type="RefSeq" id="WP_093200835.1">
    <property type="nucleotide sequence ID" value="NZ_FNGS01000003.1"/>
</dbReference>
<dbReference type="SUPFAM" id="SSF51206">
    <property type="entry name" value="cAMP-binding domain-like"/>
    <property type="match status" value="1"/>
</dbReference>
<dbReference type="PROSITE" id="PS50042">
    <property type="entry name" value="CNMP_BINDING_3"/>
    <property type="match status" value="1"/>
</dbReference>
<organism evidence="2 3">
    <name type="scientific">Siphonobacter aquaeclarae</name>
    <dbReference type="NCBI Taxonomy" id="563176"/>
    <lineage>
        <taxon>Bacteria</taxon>
        <taxon>Pseudomonadati</taxon>
        <taxon>Bacteroidota</taxon>
        <taxon>Cytophagia</taxon>
        <taxon>Cytophagales</taxon>
        <taxon>Cytophagaceae</taxon>
        <taxon>Siphonobacter</taxon>
    </lineage>
</organism>
<dbReference type="CDD" id="cd00038">
    <property type="entry name" value="CAP_ED"/>
    <property type="match status" value="1"/>
</dbReference>
<keyword evidence="2" id="KW-0418">Kinase</keyword>
<keyword evidence="3" id="KW-1185">Reference proteome</keyword>
<dbReference type="InterPro" id="IPR014710">
    <property type="entry name" value="RmlC-like_jellyroll"/>
</dbReference>
<keyword evidence="2" id="KW-0808">Transferase</keyword>
<dbReference type="InterPro" id="IPR000595">
    <property type="entry name" value="cNMP-bd_dom"/>
</dbReference>
<dbReference type="Pfam" id="PF00027">
    <property type="entry name" value="cNMP_binding"/>
    <property type="match status" value="1"/>
</dbReference>
<protein>
    <submittedName>
        <fullName evidence="2">cAMP-binding domain of CRP or a regulatory subunit of cAMP-dependent protein kinases</fullName>
    </submittedName>
</protein>